<dbReference type="EMBL" id="CP050898">
    <property type="protein sequence ID" value="QIX20795.1"/>
    <property type="molecule type" value="Genomic_DNA"/>
</dbReference>
<dbReference type="RefSeq" id="WP_136882743.1">
    <property type="nucleotide sequence ID" value="NZ_CP050898.1"/>
</dbReference>
<dbReference type="GO" id="GO:0005524">
    <property type="term" value="F:ATP binding"/>
    <property type="evidence" value="ECO:0007669"/>
    <property type="project" value="InterPro"/>
</dbReference>
<feature type="domain" description="Helicase ATP-binding" evidence="1">
    <location>
        <begin position="28"/>
        <end position="159"/>
    </location>
</feature>
<dbReference type="GO" id="GO:0016787">
    <property type="term" value="F:hydrolase activity"/>
    <property type="evidence" value="ECO:0007669"/>
    <property type="project" value="InterPro"/>
</dbReference>
<reference evidence="2 3" key="1">
    <citation type="submission" date="2020-04" db="EMBL/GenBank/DDBJ databases">
        <title>FDA dAtabase for Regulatory Grade micrObial Sequences (FDA-ARGOS): Supporting development and validation of Infectious Disease Dx tests.</title>
        <authorList>
            <person name="Sciortino C."/>
            <person name="Tallon L."/>
            <person name="Sadzewicz L."/>
            <person name="Vavikolanu K."/>
            <person name="Mehta A."/>
            <person name="Aluvathingal J."/>
            <person name="Nadendla S."/>
            <person name="Nandy P."/>
            <person name="Geyer C."/>
            <person name="Yan Y."/>
            <person name="Sichtig H."/>
        </authorList>
    </citation>
    <scope>NUCLEOTIDE SEQUENCE [LARGE SCALE GENOMIC DNA]</scope>
    <source>
        <strain evidence="2 3">FDAARGOS_633</strain>
    </source>
</reference>
<keyword evidence="2" id="KW-0067">ATP-binding</keyword>
<keyword evidence="2" id="KW-0547">Nucleotide-binding</keyword>
<accession>A0A6H0ZIY3</accession>
<dbReference type="GO" id="GO:0004386">
    <property type="term" value="F:helicase activity"/>
    <property type="evidence" value="ECO:0007669"/>
    <property type="project" value="UniProtKB-KW"/>
</dbReference>
<evidence type="ECO:0000259" key="1">
    <source>
        <dbReference type="PROSITE" id="PS51192"/>
    </source>
</evidence>
<organism evidence="2 3">
    <name type="scientific">Agrobacterium pusense</name>
    <dbReference type="NCBI Taxonomy" id="648995"/>
    <lineage>
        <taxon>Bacteria</taxon>
        <taxon>Pseudomonadati</taxon>
        <taxon>Pseudomonadota</taxon>
        <taxon>Alphaproteobacteria</taxon>
        <taxon>Hyphomicrobiales</taxon>
        <taxon>Rhizobiaceae</taxon>
        <taxon>Rhizobium/Agrobacterium group</taxon>
        <taxon>Agrobacterium</taxon>
    </lineage>
</organism>
<evidence type="ECO:0000313" key="2">
    <source>
        <dbReference type="EMBL" id="QIX20795.1"/>
    </source>
</evidence>
<protein>
    <submittedName>
        <fullName evidence="2">DEAD/DEAH box helicase family protein</fullName>
    </submittedName>
</protein>
<dbReference type="Gene3D" id="3.40.50.300">
    <property type="entry name" value="P-loop containing nucleotide triphosphate hydrolases"/>
    <property type="match status" value="2"/>
</dbReference>
<dbReference type="SMART" id="SM00490">
    <property type="entry name" value="HELICc"/>
    <property type="match status" value="1"/>
</dbReference>
<dbReference type="InterPro" id="IPR014001">
    <property type="entry name" value="Helicase_ATP-bd"/>
</dbReference>
<sequence length="590" mass="65172">MAFSPRYYQVEAVDAIFSYWQEEAGHPLVDMAGGSGKSGTMAMVIKRLLDGWGDMRVLSCVHVEELVGDNFKEFVGLMPFAPAGIYAASLGRRDARAQVIFGQLQTIWDKALQIGHIDVMIIDEVHLVPADGNTMYRKLIDALLAINPDVKLVGFTATPYRLDSGRLDEGDDRLFDRVVYTYSVAQGIEDGYLSRLTSRPVSTSYDMSGVHRLGGDFKKSDLAKATDKEELTRAAVAEIIAAANAENRTTAVIFCNGIDHATHVRDEIRLYGKSCEVLSGKTPKGERRKIIADLKSGKLWGCTNDNVLSTGTNIPRIDLVADMAPTESTNRYVQRAVRGTRVIWPAGFDPDATDADGRKEAIASGPKPNCRYMNFAGNIERHGPIDCVTPRAPGKGTGDAPTKICPIDEADVNGKYGCEEIVHASARECPNCHYQFTFTEKPKFTAKPTDVAILATVAEPEPRTVTSRTFRHHPGKEGKPDSVKVTYMCGMTSISEWVCPQHQGFPKSKADRYWRAHGGKMPFPKTVLEWIERQSELADTVEITVKPRQKYWDVVGHVVGAANDNRVSPANDNVPEDEDWRVLMDDDAPF</sequence>
<dbReference type="Pfam" id="PF00271">
    <property type="entry name" value="Helicase_C"/>
    <property type="match status" value="1"/>
</dbReference>
<dbReference type="PROSITE" id="PS51192">
    <property type="entry name" value="HELICASE_ATP_BIND_1"/>
    <property type="match status" value="1"/>
</dbReference>
<dbReference type="InterPro" id="IPR006935">
    <property type="entry name" value="Helicase/UvrB_N"/>
</dbReference>
<gene>
    <name evidence="2" type="ORF">FOB41_06460</name>
</gene>
<dbReference type="SUPFAM" id="SSF52540">
    <property type="entry name" value="P-loop containing nucleoside triphosphate hydrolases"/>
    <property type="match status" value="1"/>
</dbReference>
<dbReference type="SMART" id="SM00487">
    <property type="entry name" value="DEXDc"/>
    <property type="match status" value="1"/>
</dbReference>
<dbReference type="GO" id="GO:0005829">
    <property type="term" value="C:cytosol"/>
    <property type="evidence" value="ECO:0007669"/>
    <property type="project" value="TreeGrafter"/>
</dbReference>
<dbReference type="InterPro" id="IPR001650">
    <property type="entry name" value="Helicase_C-like"/>
</dbReference>
<dbReference type="PANTHER" id="PTHR47396">
    <property type="entry name" value="TYPE I RESTRICTION ENZYME ECOKI R PROTEIN"/>
    <property type="match status" value="1"/>
</dbReference>
<dbReference type="AlphaFoldDB" id="A0A6H0ZIY3"/>
<dbReference type="GO" id="GO:0003677">
    <property type="term" value="F:DNA binding"/>
    <property type="evidence" value="ECO:0007669"/>
    <property type="project" value="InterPro"/>
</dbReference>
<keyword evidence="2" id="KW-0378">Hydrolase</keyword>
<dbReference type="Pfam" id="PF04851">
    <property type="entry name" value="ResIII"/>
    <property type="match status" value="1"/>
</dbReference>
<dbReference type="PANTHER" id="PTHR47396:SF1">
    <property type="entry name" value="ATP-DEPENDENT HELICASE IRC3-RELATED"/>
    <property type="match status" value="1"/>
</dbReference>
<name>A0A6H0ZIY3_9HYPH</name>
<proteinExistence type="predicted"/>
<dbReference type="InterPro" id="IPR050742">
    <property type="entry name" value="Helicase_Restrict-Modif_Enz"/>
</dbReference>
<dbReference type="Proteomes" id="UP000500870">
    <property type="component" value="Chromosome 1"/>
</dbReference>
<keyword evidence="2" id="KW-0347">Helicase</keyword>
<dbReference type="InterPro" id="IPR027417">
    <property type="entry name" value="P-loop_NTPase"/>
</dbReference>
<evidence type="ECO:0000313" key="3">
    <source>
        <dbReference type="Proteomes" id="UP000500870"/>
    </source>
</evidence>